<sequence>MAVCCPTSYIGDAHGFCRSLVGPVTSYPGSPEVCFLRSGYHGDQTVLAISVGPTKTVGLISNVPKTSGTVTTTTDIRTLHGDETFLYSYGSFVPAVTLIYKEEDIEGKGGDGETTTVSDETTAAETTSAETTAAGESAASGIQRNGIISLFGVTLGILACAGMLISW</sequence>
<feature type="transmembrane region" description="Helical" evidence="2">
    <location>
        <begin position="147"/>
        <end position="165"/>
    </location>
</feature>
<reference evidence="3" key="1">
    <citation type="submission" date="2013-05" db="EMBL/GenBank/DDBJ databases">
        <title>Draft genome sequences of six wheat associated Fusarium spp. isolates.</title>
        <authorList>
            <person name="Moolhuijzen P.M."/>
            <person name="Manners J.M."/>
            <person name="Wilcox S."/>
            <person name="Bellgard M.I."/>
            <person name="Gardiner D.M."/>
        </authorList>
    </citation>
    <scope>NUCLEOTIDE SEQUENCE</scope>
    <source>
        <strain evidence="3">CS3069</strain>
    </source>
</reference>
<dbReference type="EMBL" id="CBMI010003369">
    <property type="protein sequence ID" value="CEG05254.1"/>
    <property type="molecule type" value="Genomic_DNA"/>
</dbReference>
<organism evidence="3">
    <name type="scientific">Fusarium clavum</name>
    <dbReference type="NCBI Taxonomy" id="2594811"/>
    <lineage>
        <taxon>Eukaryota</taxon>
        <taxon>Fungi</taxon>
        <taxon>Dikarya</taxon>
        <taxon>Ascomycota</taxon>
        <taxon>Pezizomycotina</taxon>
        <taxon>Sordariomycetes</taxon>
        <taxon>Hypocreomycetidae</taxon>
        <taxon>Hypocreales</taxon>
        <taxon>Nectriaceae</taxon>
        <taxon>Fusarium</taxon>
        <taxon>Fusarium incarnatum-equiseti species complex</taxon>
    </lineage>
</organism>
<evidence type="ECO:0000313" key="3">
    <source>
        <dbReference type="EMBL" id="CEG05254.1"/>
    </source>
</evidence>
<name>A0A090MDS7_9HYPO</name>
<evidence type="ECO:0000256" key="2">
    <source>
        <dbReference type="SAM" id="Phobius"/>
    </source>
</evidence>
<gene>
    <name evidence="3" type="ORF">BN850_0103210</name>
</gene>
<accession>A0A090MDS7</accession>
<protein>
    <submittedName>
        <fullName evidence="3">WGS project CBMI000000000 data, contig CS3069_c003371</fullName>
    </submittedName>
</protein>
<feature type="region of interest" description="Disordered" evidence="1">
    <location>
        <begin position="107"/>
        <end position="136"/>
    </location>
</feature>
<comment type="caution">
    <text evidence="3">The sequence shown here is derived from an EMBL/GenBank/DDBJ whole genome shotgun (WGS) entry which is preliminary data.</text>
</comment>
<feature type="compositionally biased region" description="Low complexity" evidence="1">
    <location>
        <begin position="113"/>
        <end position="136"/>
    </location>
</feature>
<keyword evidence="2" id="KW-0472">Membrane</keyword>
<proteinExistence type="predicted"/>
<keyword evidence="2" id="KW-0812">Transmembrane</keyword>
<dbReference type="AlphaFoldDB" id="A0A090MDS7"/>
<evidence type="ECO:0000256" key="1">
    <source>
        <dbReference type="SAM" id="MobiDB-lite"/>
    </source>
</evidence>
<keyword evidence="2" id="KW-1133">Transmembrane helix</keyword>